<evidence type="ECO:0000256" key="1">
    <source>
        <dbReference type="ARBA" id="ARBA00004141"/>
    </source>
</evidence>
<protein>
    <recommendedName>
        <fullName evidence="7">Major facilitator superfamily (MFS) profile domain-containing protein</fullName>
    </recommendedName>
</protein>
<accession>A0ABR0RYT7</accession>
<sequence length="507" mass="56480">MAGVTNLPEPLNMSPIADFKGDGVHLEKVPDEEDIVARMNNLDPPVTREEEKKLVRKIDLRLPPFLFVLYMFTWLDRGALGNAALMGIKKDMPLDGYEFSTAVSMFFVGTCIADLFTNIGMRYIRPSLYLSGAMIVWGVVATLQAVAGSAHGMYAVRFFLGIFEAAFISGAPYMTTILYPKAEWGRRISVYLSATPFAGAFGGWIAYGISQIESTNRLKNWQVLFILEGLLTIVFGVVAIWVLPDRPHNTRWLTPRERDVADYRMMRDGNRTHGKVYWKVVLGQLKDWRLWMNIFIYMGQVLSTYTISTFTPIIVATMGYDNVKAQLMVAPPFCVAFVMVFVVGYLSDRFKSCSGLLVINSIVACVGDLILVLVPSEYNSVRYGGLFLTLTGILSGVTLTVGNITGNACGDVKKGISTGIFQSFGSTMGVASGYIFPSRDGPEYTVGFWALFAATAWTGIGAGIVTLINLRENRRRDQLHGKPPTDRVIDFDEDGLMEKHPYWRYYL</sequence>
<feature type="transmembrane region" description="Helical" evidence="6">
    <location>
        <begin position="353"/>
        <end position="374"/>
    </location>
</feature>
<keyword evidence="2" id="KW-0813">Transport</keyword>
<dbReference type="EMBL" id="JAVHJV010000002">
    <property type="protein sequence ID" value="KAK5945749.1"/>
    <property type="molecule type" value="Genomic_DNA"/>
</dbReference>
<comment type="subcellular location">
    <subcellularLocation>
        <location evidence="1">Membrane</location>
        <topology evidence="1">Multi-pass membrane protein</topology>
    </subcellularLocation>
</comment>
<dbReference type="InterPro" id="IPR011701">
    <property type="entry name" value="MFS"/>
</dbReference>
<evidence type="ECO:0000256" key="4">
    <source>
        <dbReference type="ARBA" id="ARBA00022989"/>
    </source>
</evidence>
<dbReference type="InterPro" id="IPR036259">
    <property type="entry name" value="MFS_trans_sf"/>
</dbReference>
<dbReference type="PROSITE" id="PS50850">
    <property type="entry name" value="MFS"/>
    <property type="match status" value="1"/>
</dbReference>
<evidence type="ECO:0000256" key="6">
    <source>
        <dbReference type="SAM" id="Phobius"/>
    </source>
</evidence>
<evidence type="ECO:0000313" key="8">
    <source>
        <dbReference type="EMBL" id="KAK5945749.1"/>
    </source>
</evidence>
<feature type="domain" description="Major facilitator superfamily (MFS) profile" evidence="7">
    <location>
        <begin position="62"/>
        <end position="474"/>
    </location>
</feature>
<keyword evidence="5 6" id="KW-0472">Membrane</keyword>
<feature type="transmembrane region" description="Helical" evidence="6">
    <location>
        <begin position="96"/>
        <end position="116"/>
    </location>
</feature>
<dbReference type="PANTHER" id="PTHR43791:SF36">
    <property type="entry name" value="TRANSPORTER, PUTATIVE (AFU_ORTHOLOGUE AFUA_6G08340)-RELATED"/>
    <property type="match status" value="1"/>
</dbReference>
<name>A0ABR0RYT7_9EURO</name>
<feature type="transmembrane region" description="Helical" evidence="6">
    <location>
        <begin position="327"/>
        <end position="346"/>
    </location>
</feature>
<feature type="transmembrane region" description="Helical" evidence="6">
    <location>
        <begin position="221"/>
        <end position="243"/>
    </location>
</feature>
<gene>
    <name evidence="8" type="ORF">PMZ80_002957</name>
</gene>
<proteinExistence type="predicted"/>
<dbReference type="Pfam" id="PF07690">
    <property type="entry name" value="MFS_1"/>
    <property type="match status" value="1"/>
</dbReference>
<feature type="transmembrane region" description="Helical" evidence="6">
    <location>
        <begin position="158"/>
        <end position="178"/>
    </location>
</feature>
<organism evidence="8 9">
    <name type="scientific">Knufia obscura</name>
    <dbReference type="NCBI Taxonomy" id="1635080"/>
    <lineage>
        <taxon>Eukaryota</taxon>
        <taxon>Fungi</taxon>
        <taxon>Dikarya</taxon>
        <taxon>Ascomycota</taxon>
        <taxon>Pezizomycotina</taxon>
        <taxon>Eurotiomycetes</taxon>
        <taxon>Chaetothyriomycetidae</taxon>
        <taxon>Chaetothyriales</taxon>
        <taxon>Trichomeriaceae</taxon>
        <taxon>Knufia</taxon>
    </lineage>
</organism>
<comment type="caution">
    <text evidence="8">The sequence shown here is derived from an EMBL/GenBank/DDBJ whole genome shotgun (WGS) entry which is preliminary data.</text>
</comment>
<feature type="transmembrane region" description="Helical" evidence="6">
    <location>
        <begin position="386"/>
        <end position="404"/>
    </location>
</feature>
<feature type="transmembrane region" description="Helical" evidence="6">
    <location>
        <begin position="416"/>
        <end position="436"/>
    </location>
</feature>
<evidence type="ECO:0000313" key="9">
    <source>
        <dbReference type="Proteomes" id="UP001334248"/>
    </source>
</evidence>
<dbReference type="SUPFAM" id="SSF103473">
    <property type="entry name" value="MFS general substrate transporter"/>
    <property type="match status" value="1"/>
</dbReference>
<dbReference type="PANTHER" id="PTHR43791">
    <property type="entry name" value="PERMEASE-RELATED"/>
    <property type="match status" value="1"/>
</dbReference>
<reference evidence="8 9" key="1">
    <citation type="journal article" date="2023" name="Res Sq">
        <title>Genomic and morphological characterization of Knufia obscura isolated from the Mars 2020 spacecraft assembly facility.</title>
        <authorList>
            <person name="Chander A.M."/>
            <person name="Teixeira M.M."/>
            <person name="Singh N.K."/>
            <person name="Williams M.P."/>
            <person name="Parker C.W."/>
            <person name="Leo P."/>
            <person name="Stajich J.E."/>
            <person name="Torok T."/>
            <person name="Tighe S."/>
            <person name="Mason C.E."/>
            <person name="Venkateswaran K."/>
        </authorList>
    </citation>
    <scope>NUCLEOTIDE SEQUENCE [LARGE SCALE GENOMIC DNA]</scope>
    <source>
        <strain evidence="8 9">CCFEE 5817</strain>
    </source>
</reference>
<evidence type="ECO:0000256" key="3">
    <source>
        <dbReference type="ARBA" id="ARBA00022692"/>
    </source>
</evidence>
<feature type="transmembrane region" description="Helical" evidence="6">
    <location>
        <begin position="448"/>
        <end position="470"/>
    </location>
</feature>
<evidence type="ECO:0000256" key="5">
    <source>
        <dbReference type="ARBA" id="ARBA00023136"/>
    </source>
</evidence>
<dbReference type="Gene3D" id="1.20.1250.20">
    <property type="entry name" value="MFS general substrate transporter like domains"/>
    <property type="match status" value="2"/>
</dbReference>
<dbReference type="Proteomes" id="UP001334248">
    <property type="component" value="Unassembled WGS sequence"/>
</dbReference>
<evidence type="ECO:0000256" key="2">
    <source>
        <dbReference type="ARBA" id="ARBA00022448"/>
    </source>
</evidence>
<dbReference type="InterPro" id="IPR020846">
    <property type="entry name" value="MFS_dom"/>
</dbReference>
<feature type="transmembrane region" description="Helical" evidence="6">
    <location>
        <begin position="294"/>
        <end position="315"/>
    </location>
</feature>
<dbReference type="RefSeq" id="XP_064733839.1">
    <property type="nucleotide sequence ID" value="XM_064871386.1"/>
</dbReference>
<dbReference type="GeneID" id="89996406"/>
<keyword evidence="9" id="KW-1185">Reference proteome</keyword>
<feature type="transmembrane region" description="Helical" evidence="6">
    <location>
        <begin position="190"/>
        <end position="209"/>
    </location>
</feature>
<keyword evidence="4 6" id="KW-1133">Transmembrane helix</keyword>
<feature type="transmembrane region" description="Helical" evidence="6">
    <location>
        <begin position="128"/>
        <end position="146"/>
    </location>
</feature>
<keyword evidence="3 6" id="KW-0812">Transmembrane</keyword>
<feature type="transmembrane region" description="Helical" evidence="6">
    <location>
        <begin position="58"/>
        <end position="76"/>
    </location>
</feature>
<evidence type="ECO:0000259" key="7">
    <source>
        <dbReference type="PROSITE" id="PS50850"/>
    </source>
</evidence>